<dbReference type="OrthoDB" id="1929441at2759"/>
<feature type="region of interest" description="Disordered" evidence="2">
    <location>
        <begin position="1"/>
        <end position="21"/>
    </location>
</feature>
<feature type="compositionally biased region" description="Polar residues" evidence="2">
    <location>
        <begin position="959"/>
        <end position="972"/>
    </location>
</feature>
<feature type="region of interest" description="Disordered" evidence="2">
    <location>
        <begin position="1035"/>
        <end position="1056"/>
    </location>
</feature>
<name>A0A9Q1K6H6_9CARY</name>
<dbReference type="Proteomes" id="UP001153076">
    <property type="component" value="Unassembled WGS sequence"/>
</dbReference>
<feature type="region of interest" description="Disordered" evidence="2">
    <location>
        <begin position="942"/>
        <end position="972"/>
    </location>
</feature>
<keyword evidence="1" id="KW-0175">Coiled coil</keyword>
<proteinExistence type="predicted"/>
<gene>
    <name evidence="3" type="ORF">Cgig2_009464</name>
</gene>
<comment type="caution">
    <text evidence="3">The sequence shown here is derived from an EMBL/GenBank/DDBJ whole genome shotgun (WGS) entry which is preliminary data.</text>
</comment>
<dbReference type="EMBL" id="JAKOGI010000282">
    <property type="protein sequence ID" value="KAJ8437749.1"/>
    <property type="molecule type" value="Genomic_DNA"/>
</dbReference>
<feature type="compositionally biased region" description="Basic and acidic residues" evidence="2">
    <location>
        <begin position="1039"/>
        <end position="1054"/>
    </location>
</feature>
<feature type="compositionally biased region" description="Polar residues" evidence="2">
    <location>
        <begin position="627"/>
        <end position="638"/>
    </location>
</feature>
<dbReference type="PANTHER" id="PTHR35767">
    <property type="entry name" value="HAPLESS PROTEIN"/>
    <property type="match status" value="1"/>
</dbReference>
<sequence>MKVKEAAQNPTKHSEEAISDNPAVTSAVSKKYLESVRGHYLSALAGLNTGKQEPTKIIYNIGAFSASEDNDSEQAAEAEQTSMQWQLEQRQTFTEMDMQIHLSKGVMGACEENLEAIKLQLNKTLAKNNEQQISEMVSRVEAFGQEVEAEALEVEANRAGLSEPGILKESLLKGVIEGTSLQRMVKSLKAELENLKKEHAELKDKGAGAEFSAGNLRFKLLRSKFEDQGCIVNEAKVRQTLEDAVQNQPVEDLKIKGKGLKREHETSKVSTPGEKRSRVAPDVDEVKEPKVSGLLQNNGSPGRVYPACVSTSESSARMRIPEDELEASSLKEEKSDKLERGKLDTLTGRVELEKYDYSSEFSIRDFVFAARNKDISLNWPFSQKNLQLCLKHGVKDVLPPFQPMDSLRESSMKRYTAETSCNSEESNLDNRPVLLKNHLTTSTTKDHRWNQELAEGYRDSDSFPSSGGEKDLAFKATATANSEVESVSTSNLPLSEVSDERVAAASAVNDKTKSSASQLSDKKCQVPLKLRISTCRSAAEDITSACTVPCEVMTSQICPVCEAFSSSSNTTLNAHIDQCLSSQSTPNWINPNLIKPRVKPRKIRLMSDICATAPRCTLEDLDRRNGTNWATNADSPTPDTEVHTEGKSHRVSSRYLANNGDDGAVYIDSSGRKIRILSKFNDMPSLSLPKATEDLRAEKQTKKGKTSIFFSSTRKRRLAKRLKYLKVNRQKKRFSSLKVKGRPNEAFVAGEATAMSGEEHVEEQELAHFAKNQEQRNAGVSGSSRLWISSNRSNLSKKCDFQNISRHCRYELRTTKERQASSYPSHKGRMHINKHSGSLKKCIPAQQSSMRIPGLYGAGSDRSDGSCGKGILDGPSLRVAIQGNRESHLVPLKVGAAQFHGENTKGVPKSLDSTVTPPSSPEAEVYVKADDVENVDSLFPDSRKLLDSSHSSPLKGMKAQNSRAHTLSPSLSPVHAYQSNSYQKNSPVEKSFGYGRNRSEDLWSADRSQQSDAVPDHLKSSMDIDSLHHCSMRKVQKQRGLEVRDDVSRDHNEADGLPDVSQVIYDRVRSTIIGLHGNGEVIAPPVPSAGLSVVEPVVLSNCSGPELQNTVDVEDPKSNSLSCSHKFRVPLFRTEARAPPNESGLRDDHEILYRNTVGGETLQFETGDSHFNVDHQNSFPEVDPIPIPGPPGSDLPSFSDMGSEDLHRNSSLSGCLAQSSGDGDYIVDGDLSDSPLSATSTVSNLGIKDDHSISESLTVTLPVSDSVYPGWICASSEPMVGTSAMFTEFAPPSTERFVSLVDDSNKRVVAHGRDPYTIKSDSQQCCCSRKEGIPWSSALNFEESRLPTSRMGTMAALPSGNSTTFILSRGTDLADRTVLPISCCTREDSENLAYPLENSHQGTMPVEVSSEAGISFSRNGDCDSSSPSAPILRLMGKDLMVINKERGDLSRNPTGQNACTNSQMLPVSELSSGFSSWQHHPSQGAIFMAPPLLGQDPRTFALRHFDFGASNMISNPRNSKQASGGMYVNKRMHASFSSPPSPLHR</sequence>
<reference evidence="3" key="1">
    <citation type="submission" date="2022-04" db="EMBL/GenBank/DDBJ databases">
        <title>Carnegiea gigantea Genome sequencing and assembly v2.</title>
        <authorList>
            <person name="Copetti D."/>
            <person name="Sanderson M.J."/>
            <person name="Burquez A."/>
            <person name="Wojciechowski M.F."/>
        </authorList>
    </citation>
    <scope>NUCLEOTIDE SEQUENCE</scope>
    <source>
        <strain evidence="3">SGP5-SGP5p</strain>
        <tissue evidence="3">Aerial part</tissue>
    </source>
</reference>
<accession>A0A9Q1K6H6</accession>
<keyword evidence="4" id="KW-1185">Reference proteome</keyword>
<evidence type="ECO:0000256" key="1">
    <source>
        <dbReference type="SAM" id="Coils"/>
    </source>
</evidence>
<feature type="region of interest" description="Disordered" evidence="2">
    <location>
        <begin position="627"/>
        <end position="650"/>
    </location>
</feature>
<feature type="coiled-coil region" evidence="1">
    <location>
        <begin position="178"/>
        <end position="205"/>
    </location>
</feature>
<organism evidence="3 4">
    <name type="scientific">Carnegiea gigantea</name>
    <dbReference type="NCBI Taxonomy" id="171969"/>
    <lineage>
        <taxon>Eukaryota</taxon>
        <taxon>Viridiplantae</taxon>
        <taxon>Streptophyta</taxon>
        <taxon>Embryophyta</taxon>
        <taxon>Tracheophyta</taxon>
        <taxon>Spermatophyta</taxon>
        <taxon>Magnoliopsida</taxon>
        <taxon>eudicotyledons</taxon>
        <taxon>Gunneridae</taxon>
        <taxon>Pentapetalae</taxon>
        <taxon>Caryophyllales</taxon>
        <taxon>Cactineae</taxon>
        <taxon>Cactaceae</taxon>
        <taxon>Cactoideae</taxon>
        <taxon>Echinocereeae</taxon>
        <taxon>Carnegiea</taxon>
    </lineage>
</organism>
<dbReference type="PANTHER" id="PTHR35767:SF1">
    <property type="entry name" value="HAPLESS PROTEIN"/>
    <property type="match status" value="1"/>
</dbReference>
<dbReference type="Gene3D" id="3.30.160.60">
    <property type="entry name" value="Classic Zinc Finger"/>
    <property type="match status" value="1"/>
</dbReference>
<evidence type="ECO:0000256" key="2">
    <source>
        <dbReference type="SAM" id="MobiDB-lite"/>
    </source>
</evidence>
<protein>
    <submittedName>
        <fullName evidence="3">Uncharacterized protein</fullName>
    </submittedName>
</protein>
<feature type="region of interest" description="Disordered" evidence="2">
    <location>
        <begin position="258"/>
        <end position="282"/>
    </location>
</feature>
<evidence type="ECO:0000313" key="3">
    <source>
        <dbReference type="EMBL" id="KAJ8437749.1"/>
    </source>
</evidence>
<feature type="region of interest" description="Disordered" evidence="2">
    <location>
        <begin position="901"/>
        <end position="922"/>
    </location>
</feature>
<evidence type="ECO:0000313" key="4">
    <source>
        <dbReference type="Proteomes" id="UP001153076"/>
    </source>
</evidence>